<dbReference type="RefSeq" id="WP_114360851.1">
    <property type="nucleotide sequence ID" value="NZ_QRDT01000039.1"/>
</dbReference>
<keyword evidence="5" id="KW-1185">Reference proteome</keyword>
<evidence type="ECO:0000313" key="5">
    <source>
        <dbReference type="Proteomes" id="UP000256343"/>
    </source>
</evidence>
<gene>
    <name evidence="2" type="ORF">BJ125_13934</name>
    <name evidence="3" type="ORF">SAMN05892882_13934</name>
</gene>
<keyword evidence="1" id="KW-0732">Signal</keyword>
<dbReference type="Proteomes" id="UP000256343">
    <property type="component" value="Unassembled WGS sequence"/>
</dbReference>
<evidence type="ECO:0000313" key="2">
    <source>
        <dbReference type="EMBL" id="RED22961.1"/>
    </source>
</evidence>
<evidence type="ECO:0000313" key="3">
    <source>
        <dbReference type="EMBL" id="SSW93473.1"/>
    </source>
</evidence>
<dbReference type="EMBL" id="QRDT01000039">
    <property type="protein sequence ID" value="RED22961.1"/>
    <property type="molecule type" value="Genomic_DNA"/>
</dbReference>
<evidence type="ECO:0000256" key="1">
    <source>
        <dbReference type="SAM" id="SignalP"/>
    </source>
</evidence>
<name>A0A336JXN6_9BRAD</name>
<sequence>MKILKLSGLAVIAGLLLIAAPGDRAQAAPLASPGIATTVQREVIPQATEVQYRHRRHYHRHHHHRWQRHHHVRRHYHHRHHHRHYRHHHHRHWR</sequence>
<organism evidence="3 4">
    <name type="scientific">Rhodopseudomonas pentothenatexigens</name>
    <dbReference type="NCBI Taxonomy" id="999699"/>
    <lineage>
        <taxon>Bacteria</taxon>
        <taxon>Pseudomonadati</taxon>
        <taxon>Pseudomonadota</taxon>
        <taxon>Alphaproteobacteria</taxon>
        <taxon>Hyphomicrobiales</taxon>
        <taxon>Nitrobacteraceae</taxon>
        <taxon>Rhodopseudomonas</taxon>
    </lineage>
</organism>
<dbReference type="Proteomes" id="UP000252631">
    <property type="component" value="Unassembled WGS sequence"/>
</dbReference>
<reference evidence="2 5" key="2">
    <citation type="submission" date="2018-07" db="EMBL/GenBank/DDBJ databases">
        <title>Genomic Encyclopedia of Archaeal and Bacterial Type Strains, Phase II (KMG-II): from individual species to whole genera.</title>
        <authorList>
            <person name="Goeker M."/>
        </authorList>
    </citation>
    <scope>NUCLEOTIDE SEQUENCE [LARGE SCALE GENOMIC DNA]</scope>
    <source>
        <strain evidence="2 5">JA575</strain>
    </source>
</reference>
<protein>
    <submittedName>
        <fullName evidence="3">Uncharacterized protein</fullName>
    </submittedName>
</protein>
<accession>A0A336JXN6</accession>
<evidence type="ECO:0000313" key="4">
    <source>
        <dbReference type="Proteomes" id="UP000252631"/>
    </source>
</evidence>
<dbReference type="EMBL" id="UFQQ01000039">
    <property type="protein sequence ID" value="SSW93473.1"/>
    <property type="molecule type" value="Genomic_DNA"/>
</dbReference>
<proteinExistence type="predicted"/>
<feature type="signal peptide" evidence="1">
    <location>
        <begin position="1"/>
        <end position="27"/>
    </location>
</feature>
<reference evidence="3 4" key="1">
    <citation type="submission" date="2017-08" db="EMBL/GenBank/DDBJ databases">
        <authorList>
            <person name="de Groot N.N."/>
        </authorList>
    </citation>
    <scope>NUCLEOTIDE SEQUENCE [LARGE SCALE GENOMIC DNA]</scope>
    <source>
        <strain evidence="3 4">JA575</strain>
    </source>
</reference>
<dbReference type="AlphaFoldDB" id="A0A336JXN6"/>
<feature type="chain" id="PRO_5016394835" evidence="1">
    <location>
        <begin position="28"/>
        <end position="94"/>
    </location>
</feature>